<evidence type="ECO:0000256" key="11">
    <source>
        <dbReference type="SAM" id="MobiDB-lite"/>
    </source>
</evidence>
<dbReference type="InterPro" id="IPR026147">
    <property type="entry name" value="Rab3GAP1_conserved"/>
</dbReference>
<feature type="region of interest" description="Disordered" evidence="11">
    <location>
        <begin position="158"/>
        <end position="345"/>
    </location>
</feature>
<feature type="region of interest" description="Disordered" evidence="11">
    <location>
        <begin position="1874"/>
        <end position="1943"/>
    </location>
</feature>
<comment type="similarity">
    <text evidence="4">Belongs to the 'GDSL' lipolytic enzyme family.</text>
</comment>
<dbReference type="InterPro" id="IPR050537">
    <property type="entry name" value="2-oxoacid_dehydrogenase"/>
</dbReference>
<dbReference type="Gene3D" id="2.40.50.100">
    <property type="match status" value="1"/>
</dbReference>
<dbReference type="EC" id="2.3.1.61" evidence="5"/>
<dbReference type="SUPFAM" id="SSF51230">
    <property type="entry name" value="Single hybrid motif"/>
    <property type="match status" value="1"/>
</dbReference>
<feature type="compositionally biased region" description="Polar residues" evidence="11">
    <location>
        <begin position="199"/>
        <end position="216"/>
    </location>
</feature>
<dbReference type="InterPro" id="IPR025836">
    <property type="entry name" value="Zn_knuckle_CX2CX4HX4C"/>
</dbReference>
<dbReference type="PANTHER" id="PTHR43416:SF40">
    <property type="entry name" value="DIHYDROLIPOYLLYSINE-RESIDUE SUCCINYLTRANSFERASE COMPONENT OF 2-OXOGLUTARATE DEHYDROGENASE COMPLEX 1, MITOCHONDRIAL"/>
    <property type="match status" value="1"/>
</dbReference>
<evidence type="ECO:0000256" key="1">
    <source>
        <dbReference type="ARBA" id="ARBA00001938"/>
    </source>
</evidence>
<dbReference type="InterPro" id="IPR036514">
    <property type="entry name" value="SGNH_hydro_sf"/>
</dbReference>
<proteinExistence type="inferred from homology"/>
<feature type="compositionally biased region" description="Basic and acidic residues" evidence="11">
    <location>
        <begin position="1899"/>
        <end position="1913"/>
    </location>
</feature>
<keyword evidence="7" id="KW-0808">Transferase</keyword>
<feature type="compositionally biased region" description="Polar residues" evidence="11">
    <location>
        <begin position="557"/>
        <end position="567"/>
    </location>
</feature>
<comment type="pathway">
    <text evidence="2">Amino-acid degradation; L-lysine degradation via saccharopine pathway; glutaryl-CoA from L-lysine: step 6/6.</text>
</comment>
<evidence type="ECO:0000259" key="12">
    <source>
        <dbReference type="PROSITE" id="PS50968"/>
    </source>
</evidence>
<dbReference type="InterPro" id="IPR044730">
    <property type="entry name" value="RNase_H-like_dom_plant"/>
</dbReference>
<dbReference type="CDD" id="cd06222">
    <property type="entry name" value="RNase_H_like"/>
    <property type="match status" value="1"/>
</dbReference>
<dbReference type="CDD" id="cd01837">
    <property type="entry name" value="SGNH_plant_lipase_like"/>
    <property type="match status" value="1"/>
</dbReference>
<evidence type="ECO:0000256" key="9">
    <source>
        <dbReference type="ARBA" id="ARBA00022946"/>
    </source>
</evidence>
<feature type="compositionally biased region" description="Basic and acidic residues" evidence="11">
    <location>
        <begin position="217"/>
        <end position="230"/>
    </location>
</feature>
<dbReference type="PROSITE" id="PS01098">
    <property type="entry name" value="LIPASE_GDSL_SER"/>
    <property type="match status" value="1"/>
</dbReference>
<dbReference type="Gene3D" id="3.30.559.10">
    <property type="entry name" value="Chloramphenicol acetyltransferase-like domain"/>
    <property type="match status" value="1"/>
</dbReference>
<evidence type="ECO:0000256" key="5">
    <source>
        <dbReference type="ARBA" id="ARBA00012945"/>
    </source>
</evidence>
<dbReference type="InterPro" id="IPR012337">
    <property type="entry name" value="RNaseH-like_sf"/>
</dbReference>
<dbReference type="Pfam" id="PF14392">
    <property type="entry name" value="zf-CCHC_4"/>
    <property type="match status" value="1"/>
</dbReference>
<dbReference type="CDD" id="cd06849">
    <property type="entry name" value="lipoyl_domain"/>
    <property type="match status" value="1"/>
</dbReference>
<dbReference type="PROSITE" id="PS00189">
    <property type="entry name" value="LIPOYL"/>
    <property type="match status" value="1"/>
</dbReference>
<evidence type="ECO:0000256" key="2">
    <source>
        <dbReference type="ARBA" id="ARBA00005145"/>
    </source>
</evidence>
<organism evidence="13 14">
    <name type="scientific">Brassica napus</name>
    <name type="common">Rape</name>
    <dbReference type="NCBI Taxonomy" id="3708"/>
    <lineage>
        <taxon>Eukaryota</taxon>
        <taxon>Viridiplantae</taxon>
        <taxon>Streptophyta</taxon>
        <taxon>Embryophyta</taxon>
        <taxon>Tracheophyta</taxon>
        <taxon>Spermatophyta</taxon>
        <taxon>Magnoliopsida</taxon>
        <taxon>eudicotyledons</taxon>
        <taxon>Gunneridae</taxon>
        <taxon>Pentapetalae</taxon>
        <taxon>rosids</taxon>
        <taxon>malvids</taxon>
        <taxon>Brassicales</taxon>
        <taxon>Brassicaceae</taxon>
        <taxon>Brassiceae</taxon>
        <taxon>Brassica</taxon>
    </lineage>
</organism>
<dbReference type="Pfam" id="PF00198">
    <property type="entry name" value="2-oxoacid_dh"/>
    <property type="match status" value="1"/>
</dbReference>
<feature type="compositionally biased region" description="Basic and acidic residues" evidence="11">
    <location>
        <begin position="297"/>
        <end position="309"/>
    </location>
</feature>
<gene>
    <name evidence="13" type="ORF">HID58_051395</name>
</gene>
<evidence type="ECO:0000256" key="10">
    <source>
        <dbReference type="ARBA" id="ARBA00023315"/>
    </source>
</evidence>
<keyword evidence="8" id="KW-0450">Lipoyl</keyword>
<keyword evidence="9" id="KW-0809">Transit peptide</keyword>
<dbReference type="InterPro" id="IPR011053">
    <property type="entry name" value="Single_hybrid_motif"/>
</dbReference>
<comment type="similarity">
    <text evidence="3">Belongs to the 2-oxoacid dehydrogenase family.</text>
</comment>
<feature type="region of interest" description="Disordered" evidence="11">
    <location>
        <begin position="544"/>
        <end position="567"/>
    </location>
</feature>
<feature type="domain" description="Lipoyl-binding" evidence="12">
    <location>
        <begin position="1796"/>
        <end position="1871"/>
    </location>
</feature>
<dbReference type="InterPro" id="IPR006255">
    <property type="entry name" value="SucB"/>
</dbReference>
<accession>A0ABQ8AA12</accession>
<dbReference type="Pfam" id="PF13890">
    <property type="entry name" value="Rab3-GTPase_cat"/>
    <property type="match status" value="1"/>
</dbReference>
<dbReference type="Gene3D" id="3.30.420.10">
    <property type="entry name" value="Ribonuclease H-like superfamily/Ribonuclease H"/>
    <property type="match status" value="1"/>
</dbReference>
<evidence type="ECO:0000313" key="13">
    <source>
        <dbReference type="EMBL" id="KAH0888966.1"/>
    </source>
</evidence>
<keyword evidence="14" id="KW-1185">Reference proteome</keyword>
<feature type="region of interest" description="Disordered" evidence="11">
    <location>
        <begin position="101"/>
        <end position="127"/>
    </location>
</feature>
<evidence type="ECO:0000256" key="3">
    <source>
        <dbReference type="ARBA" id="ARBA00007317"/>
    </source>
</evidence>
<dbReference type="InterPro" id="IPR000089">
    <property type="entry name" value="Biotin_lipoyl"/>
</dbReference>
<dbReference type="Gene3D" id="3.40.50.1110">
    <property type="entry name" value="SGNH hydrolase"/>
    <property type="match status" value="1"/>
</dbReference>
<dbReference type="PANTHER" id="PTHR43416">
    <property type="entry name" value="DIHYDROLIPOYLLYSINE-RESIDUE SUCCINYLTRANSFERASE COMPONENT OF 2-OXOGLUTARATE DEHYDROGENASE COMPLEX, MITOCHONDRIAL-RELATED"/>
    <property type="match status" value="1"/>
</dbReference>
<feature type="compositionally biased region" description="Basic and acidic residues" evidence="11">
    <location>
        <begin position="158"/>
        <end position="187"/>
    </location>
</feature>
<dbReference type="InterPro" id="IPR001078">
    <property type="entry name" value="2-oxoacid_DH_actylTfrase"/>
</dbReference>
<feature type="compositionally biased region" description="Basic and acidic residues" evidence="11">
    <location>
        <begin position="280"/>
        <end position="290"/>
    </location>
</feature>
<dbReference type="NCBIfam" id="TIGR01347">
    <property type="entry name" value="sucB"/>
    <property type="match status" value="1"/>
</dbReference>
<dbReference type="Pfam" id="PF00364">
    <property type="entry name" value="Biotin_lipoyl"/>
    <property type="match status" value="1"/>
</dbReference>
<dbReference type="Pfam" id="PF00657">
    <property type="entry name" value="Lipase_GDSL"/>
    <property type="match status" value="1"/>
</dbReference>
<dbReference type="InterPro" id="IPR002156">
    <property type="entry name" value="RNaseH_domain"/>
</dbReference>
<dbReference type="SUPFAM" id="SSF53098">
    <property type="entry name" value="Ribonuclease H-like"/>
    <property type="match status" value="1"/>
</dbReference>
<dbReference type="InterPro" id="IPR008265">
    <property type="entry name" value="Lipase_GDSL_AS"/>
</dbReference>
<dbReference type="InterPro" id="IPR036397">
    <property type="entry name" value="RNaseH_sf"/>
</dbReference>
<feature type="region of interest" description="Disordered" evidence="11">
    <location>
        <begin position="1472"/>
        <end position="1492"/>
    </location>
</feature>
<reference evidence="13 14" key="1">
    <citation type="submission" date="2021-05" db="EMBL/GenBank/DDBJ databases">
        <title>Genome Assembly of Synthetic Allotetraploid Brassica napus Reveals Homoeologous Exchanges between Subgenomes.</title>
        <authorList>
            <person name="Davis J.T."/>
        </authorList>
    </citation>
    <scope>NUCLEOTIDE SEQUENCE [LARGE SCALE GENOMIC DNA]</scope>
    <source>
        <strain evidence="14">cv. Da-Ae</strain>
        <tissue evidence="13">Seedling</tissue>
    </source>
</reference>
<evidence type="ECO:0000256" key="6">
    <source>
        <dbReference type="ARBA" id="ARBA00022532"/>
    </source>
</evidence>
<dbReference type="EMBL" id="JAGKQM010000013">
    <property type="protein sequence ID" value="KAH0888966.1"/>
    <property type="molecule type" value="Genomic_DNA"/>
</dbReference>
<name>A0ABQ8AA12_BRANA</name>
<evidence type="ECO:0000256" key="8">
    <source>
        <dbReference type="ARBA" id="ARBA00022823"/>
    </source>
</evidence>
<sequence>MEGVRINVDEPLQFKRKAGYANGDVINVTLYYEELHRYCYTCKRISHEEGTCPELSLEQRETNRIARLKQKEKDELAAREAFSVPIRGLEAHARNDPQARIYRTYDVDKKPLDSHRHRSDSYLTEHKQNPVHDDLRFRISDKRESLARTVWNRLDHNSAGKVPRDRERYHPYQKDLREDSRYSKRTTETPIKQGRYGDSASSSSWRVKGSSPQKQNRVQERSREWRRPDPPSRSNRSPDSQRTISESHHIQRSDSYRRRTGQHSRYEPRLEWQPVRIATRSREEQHRDVNEQTNQQEMERETETEEDRRRRIKGKAIARNAGDKEGNGNFGGEASGTLKTNDPLPDSVTVLKEIPVTQENTIQNIQSTQPQENGADVQKIPSLSSPEQAEKCDSQIPMSERLKIGLMGKQSSAQDTDLLTEEEINQMADQYASVDLEMDEDMLNEDDLLDEELEENTVIPETQELGVQPILPQHEEARAGRDVGKEKEKEKLMTKTLRPESSKEQEISKKAQKDMMPPISINKRRGARSPDKKGVAASKKLAIRGHEITEEEEPPAQRNQSLSPSYTRTDRRYTCQVDGSWAASDERMGMGFVILVAGEEILQGQSCTHRVQSPIHAEAEGIIWAMKEARARSLDDITFASDCQQLVNLVNRDEVWPALSTELDEIKYLLSKFQSVGLIFLPRSCNIRADSLAKGGRSRAYCFAAVNSLVPFLPALEARHEEPMSANNLPFLSVFLLLSLLRFDSISGLEAAGKLASIPGVYVFGDSLVDAGNNNYLPFSVAKGNYPHNGIDFPKKKATGRFCNGKNFADVIAEKIGLPLPPPYLSLRGLLKWRKRESAAVTALTRKLGRSKAQIHLSKSLFVMVIGSNDLLNYIRSSQLRRKSSSQQYTQSVVDRFKAQLKTVQETGARRFLILGVAELGCMPSRREKNSTTHECNKEANMLASLYNKALIKMLQQLKEELKSSMAYSYFDMFNSVHDIVSNPTHYGFSDVTSACCGSGVLNAELPCFPVSNLCSDRTKFLFWDRYGHPTEAAARTIVTRTAFNSAAAKAERVLTDLKSHRDEEEQPTRNQNYSKGVNEVKHQGWRTAHIRKKQEWQNKLNNLRIGRRKEVEDQDKVEDPIMAIPFYDANLYILKAKQEQEAKESDVGYLVETLNAVDVNSIPRASIVKQLAVAIKAGKGAKTMKKFVAPPGNSSPVKEKGGLSLSAVKSLVLGEQEDKLGFDSGDEKKLVSLINSLFNVDGNFLIRMIVSDLGSPSNRVSFTKDLHAAPPESFVVKLAEVIGSFTTPRRMALFWFKVVNELRRFWDEEKHIPCIPVDENPDLKSCLLHQWLQVINCCLDRRTRCIAASEALDAAISQASSGNEDSDNSEGMGSPVSLLYAKNTTGELVLRLGAHHQVENLIMLETGEAVYAPVTQDGPLLTEDLIKETEELVLRTGSMGAGCSQLLSDMQAFKAANPGCTLEDFVRWHSPPDWTENDTSSGDDSSPPRGNLWRELWETAKPLPAIKQTPLFDEDLAVEGILNSLEDIPAAKLFEQLFVSLVALGFVMVEPVISTNDDLSKLFFECKDYVVAICEGGALTDKLDDLCQVYETVEAMLLRPEKVLRSMKQTEKSLSGVNGTKQRFKRLSFIFRGKEGNQKRVPSETEQKCMEPAPANPVKLPYSRDLLKSSEKSYAFPPPISPWILQTLTSEFLLCLRFGTMMLRAVIRRASSSASSGLGKSLQSSRVAASAQSFHSVSSTQTLALPLPRGTHSRSFHHHRSCPGCPDCSRTVSSSFRGTTLQRWVRPFSSDTGDVVEAVVPHMGESITDGTLASFLKKPGDRVEADEAIAQIETDKVTIDIASPASGVIQEFLVKEGDTVEPGNKVAIISTSADAVSHVAPSEKTAEKPAAKPSPPAEEPKVESSKVAEKPKAPSPPPPTKQSAKEPQLPPKDRERRVPMTRLRKRVATRLKDSQNTFALLTTFNEVDMTNLMKLRSQYKDAFFEKHGVKLGLMSGFIKAAVSALQHQPVVNAVIDGDDIIYRDYVDISIAVGTSKGLVVPVIRGADKMNFADIEKTINSLAKKANEGTISIDEMAGGSFTVSNGGVYGSLISTPIINPPQSAILGMHSIVQRPMVVGGSVVPRPMMYVALTYDHRLIDGREAVYFLRRIKDVVEDPQRLLLDI</sequence>
<evidence type="ECO:0000256" key="7">
    <source>
        <dbReference type="ARBA" id="ARBA00022679"/>
    </source>
</evidence>
<comment type="cofactor">
    <cofactor evidence="1">
        <name>(R)-lipoate</name>
        <dbReference type="ChEBI" id="CHEBI:83088"/>
    </cofactor>
</comment>
<feature type="region of interest" description="Disordered" evidence="11">
    <location>
        <begin position="474"/>
        <end position="512"/>
    </location>
</feature>
<keyword evidence="10" id="KW-0012">Acyltransferase</keyword>
<feature type="compositionally biased region" description="Basic and acidic residues" evidence="11">
    <location>
        <begin position="245"/>
        <end position="257"/>
    </location>
</feature>
<dbReference type="InterPro" id="IPR035669">
    <property type="entry name" value="SGNH_plant_lipase-like"/>
</dbReference>
<dbReference type="Proteomes" id="UP000824890">
    <property type="component" value="Unassembled WGS sequence"/>
</dbReference>
<evidence type="ECO:0000313" key="14">
    <source>
        <dbReference type="Proteomes" id="UP000824890"/>
    </source>
</evidence>
<dbReference type="SUPFAM" id="SSF52777">
    <property type="entry name" value="CoA-dependent acyltransferases"/>
    <property type="match status" value="1"/>
</dbReference>
<evidence type="ECO:0000256" key="4">
    <source>
        <dbReference type="ARBA" id="ARBA00008668"/>
    </source>
</evidence>
<protein>
    <recommendedName>
        <fullName evidence="5">dihydrolipoyllysine-residue succinyltransferase</fullName>
        <ecNumber evidence="5">2.3.1.61</ecNumber>
    </recommendedName>
</protein>
<dbReference type="Pfam" id="PF13456">
    <property type="entry name" value="RVT_3"/>
    <property type="match status" value="1"/>
</dbReference>
<dbReference type="InterPro" id="IPR001087">
    <property type="entry name" value="GDSL"/>
</dbReference>
<comment type="caution">
    <text evidence="13">The sequence shown here is derived from an EMBL/GenBank/DDBJ whole genome shotgun (WGS) entry which is preliminary data.</text>
</comment>
<dbReference type="InterPro" id="IPR003016">
    <property type="entry name" value="2-oxoA_DH_lipoyl-BS"/>
</dbReference>
<dbReference type="PROSITE" id="PS50968">
    <property type="entry name" value="BIOTINYL_LIPOYL"/>
    <property type="match status" value="1"/>
</dbReference>
<keyword evidence="6" id="KW-0816">Tricarboxylic acid cycle</keyword>
<dbReference type="InterPro" id="IPR023213">
    <property type="entry name" value="CAT-like_dom_sf"/>
</dbReference>